<proteinExistence type="predicted"/>
<evidence type="ECO:0000313" key="2">
    <source>
        <dbReference type="Proteomes" id="UP001476798"/>
    </source>
</evidence>
<sequence>MFFFPSNFLQKKKSKTQAQRLKKYSKKRTVQTCTLRLATFVLQEPQRTIRLRDGCDEFVKNKMIDTTLAASEHGWGFHSSGVIDKTLSENVSASADLPVDRDTVWD</sequence>
<gene>
    <name evidence="1" type="ORF">GOODEAATRI_005015</name>
</gene>
<evidence type="ECO:0000313" key="1">
    <source>
        <dbReference type="EMBL" id="MEQ2177582.1"/>
    </source>
</evidence>
<comment type="caution">
    <text evidence="1">The sequence shown here is derived from an EMBL/GenBank/DDBJ whole genome shotgun (WGS) entry which is preliminary data.</text>
</comment>
<organism evidence="1 2">
    <name type="scientific">Goodea atripinnis</name>
    <dbReference type="NCBI Taxonomy" id="208336"/>
    <lineage>
        <taxon>Eukaryota</taxon>
        <taxon>Metazoa</taxon>
        <taxon>Chordata</taxon>
        <taxon>Craniata</taxon>
        <taxon>Vertebrata</taxon>
        <taxon>Euteleostomi</taxon>
        <taxon>Actinopterygii</taxon>
        <taxon>Neopterygii</taxon>
        <taxon>Teleostei</taxon>
        <taxon>Neoteleostei</taxon>
        <taxon>Acanthomorphata</taxon>
        <taxon>Ovalentaria</taxon>
        <taxon>Atherinomorphae</taxon>
        <taxon>Cyprinodontiformes</taxon>
        <taxon>Goodeidae</taxon>
        <taxon>Goodea</taxon>
    </lineage>
</organism>
<dbReference type="Proteomes" id="UP001476798">
    <property type="component" value="Unassembled WGS sequence"/>
</dbReference>
<keyword evidence="2" id="KW-1185">Reference proteome</keyword>
<dbReference type="EMBL" id="JAHRIO010060191">
    <property type="protein sequence ID" value="MEQ2177582.1"/>
    <property type="molecule type" value="Genomic_DNA"/>
</dbReference>
<name>A0ABV0P515_9TELE</name>
<reference evidence="1 2" key="1">
    <citation type="submission" date="2021-06" db="EMBL/GenBank/DDBJ databases">
        <authorList>
            <person name="Palmer J.M."/>
        </authorList>
    </citation>
    <scope>NUCLEOTIDE SEQUENCE [LARGE SCALE GENOMIC DNA]</scope>
    <source>
        <strain evidence="1 2">GA_2019</strain>
        <tissue evidence="1">Muscle</tissue>
    </source>
</reference>
<protein>
    <submittedName>
        <fullName evidence="1">Uncharacterized protein</fullName>
    </submittedName>
</protein>
<accession>A0ABV0P515</accession>